<dbReference type="InterPro" id="IPR050621">
    <property type="entry name" value="Tudor_domain_containing"/>
</dbReference>
<dbReference type="VEuPathDB" id="VectorBase:LDEU010672"/>
<organism evidence="2 3">
    <name type="scientific">Leptotrombidium deliense</name>
    <dbReference type="NCBI Taxonomy" id="299467"/>
    <lineage>
        <taxon>Eukaryota</taxon>
        <taxon>Metazoa</taxon>
        <taxon>Ecdysozoa</taxon>
        <taxon>Arthropoda</taxon>
        <taxon>Chelicerata</taxon>
        <taxon>Arachnida</taxon>
        <taxon>Acari</taxon>
        <taxon>Acariformes</taxon>
        <taxon>Trombidiformes</taxon>
        <taxon>Prostigmata</taxon>
        <taxon>Anystina</taxon>
        <taxon>Parasitengona</taxon>
        <taxon>Trombiculoidea</taxon>
        <taxon>Trombiculidae</taxon>
        <taxon>Leptotrombidium</taxon>
    </lineage>
</organism>
<dbReference type="CDD" id="cd20379">
    <property type="entry name" value="Tudor_dTUD-like"/>
    <property type="match status" value="1"/>
</dbReference>
<proteinExistence type="predicted"/>
<evidence type="ECO:0000313" key="3">
    <source>
        <dbReference type="Proteomes" id="UP000288716"/>
    </source>
</evidence>
<name>A0A443S1F0_9ACAR</name>
<dbReference type="Pfam" id="PF00567">
    <property type="entry name" value="TUDOR"/>
    <property type="match status" value="1"/>
</dbReference>
<dbReference type="InterPro" id="IPR002999">
    <property type="entry name" value="Tudor"/>
</dbReference>
<feature type="non-terminal residue" evidence="2">
    <location>
        <position position="274"/>
    </location>
</feature>
<evidence type="ECO:0000259" key="1">
    <source>
        <dbReference type="Pfam" id="PF00567"/>
    </source>
</evidence>
<dbReference type="PANTHER" id="PTHR22948">
    <property type="entry name" value="TUDOR DOMAIN CONTAINING PROTEIN"/>
    <property type="match status" value="1"/>
</dbReference>
<dbReference type="Proteomes" id="UP000288716">
    <property type="component" value="Unassembled WGS sequence"/>
</dbReference>
<dbReference type="SUPFAM" id="SSF63748">
    <property type="entry name" value="Tudor/PWWP/MBT"/>
    <property type="match status" value="1"/>
</dbReference>
<keyword evidence="3" id="KW-1185">Reference proteome</keyword>
<dbReference type="PANTHER" id="PTHR22948:SF29">
    <property type="entry name" value="FI02030P-RELATED"/>
    <property type="match status" value="1"/>
</dbReference>
<feature type="domain" description="Tudor" evidence="1">
    <location>
        <begin position="142"/>
        <end position="263"/>
    </location>
</feature>
<reference evidence="2 3" key="1">
    <citation type="journal article" date="2018" name="Gigascience">
        <title>Genomes of trombidid mites reveal novel predicted allergens and laterally-transferred genes associated with secondary metabolism.</title>
        <authorList>
            <person name="Dong X."/>
            <person name="Chaisiri K."/>
            <person name="Xia D."/>
            <person name="Armstrong S.D."/>
            <person name="Fang Y."/>
            <person name="Donnelly M.J."/>
            <person name="Kadowaki T."/>
            <person name="McGarry J.W."/>
            <person name="Darby A.C."/>
            <person name="Makepeace B.L."/>
        </authorList>
    </citation>
    <scope>NUCLEOTIDE SEQUENCE [LARGE SCALE GENOMIC DNA]</scope>
    <source>
        <strain evidence="2">UoL-UT</strain>
    </source>
</reference>
<dbReference type="AlphaFoldDB" id="A0A443S1F0"/>
<gene>
    <name evidence="2" type="ORF">B4U80_11875</name>
</gene>
<dbReference type="EMBL" id="NCKV01012575">
    <property type="protein sequence ID" value="RWS21368.1"/>
    <property type="molecule type" value="Genomic_DNA"/>
</dbReference>
<dbReference type="Gene3D" id="2.30.30.140">
    <property type="match status" value="1"/>
</dbReference>
<comment type="caution">
    <text evidence="2">The sequence shown here is derived from an EMBL/GenBank/DDBJ whole genome shotgun (WGS) entry which is preliminary data.</text>
</comment>
<protein>
    <recommendedName>
        <fullName evidence="1">Tudor domain-containing protein</fullName>
    </recommendedName>
</protein>
<evidence type="ECO:0000313" key="2">
    <source>
        <dbReference type="EMBL" id="RWS21368.1"/>
    </source>
</evidence>
<accession>A0A443S1F0</accession>
<sequence length="274" mass="31625">METEKWSSMLEACNAIINDEVEQIQAKVISILLRIETIDLHEIEYVYTSHFNQEISPKISKFASLVDLLLASMNILPIIMDEKKLRIDFSKFESWIWSLIQSRKFAMAQLAFGFSHDFIMPTEQIPKIAVLPEFINAYGNLEKSVEVKILSAIDASKVFVSFKYRDHAYKVMMSGLNYFLRNNHASYIPPQICDVKLFCAYYCDCDNVYYRALIIKFNADGTIWVNLIDCGVDVLVKNEYELRMLPREFAALEQQAFCVSLHGIQAINEESKLP</sequence>